<dbReference type="Proteomes" id="UP000019151">
    <property type="component" value="Chromosome"/>
</dbReference>
<keyword evidence="6 8" id="KW-0862">Zinc</keyword>
<dbReference type="SUPFAM" id="SSF53927">
    <property type="entry name" value="Cytidine deaminase-like"/>
    <property type="match status" value="1"/>
</dbReference>
<dbReference type="InterPro" id="IPR016193">
    <property type="entry name" value="Cytidine_deaminase-like"/>
</dbReference>
<dbReference type="NCBIfam" id="NF008113">
    <property type="entry name" value="PRK10860.1"/>
    <property type="match status" value="1"/>
</dbReference>
<keyword evidence="11" id="KW-1185">Reference proteome</keyword>
<comment type="catalytic activity">
    <reaction evidence="7 8">
        <text>adenosine(34) in tRNA + H2O + H(+) = inosine(34) in tRNA + NH4(+)</text>
        <dbReference type="Rhea" id="RHEA:43168"/>
        <dbReference type="Rhea" id="RHEA-COMP:10373"/>
        <dbReference type="Rhea" id="RHEA-COMP:10374"/>
        <dbReference type="ChEBI" id="CHEBI:15377"/>
        <dbReference type="ChEBI" id="CHEBI:15378"/>
        <dbReference type="ChEBI" id="CHEBI:28938"/>
        <dbReference type="ChEBI" id="CHEBI:74411"/>
        <dbReference type="ChEBI" id="CHEBI:82852"/>
        <dbReference type="EC" id="3.5.4.33"/>
    </reaction>
</comment>
<proteinExistence type="inferred from homology"/>
<dbReference type="PROSITE" id="PS51747">
    <property type="entry name" value="CYT_DCMP_DEAMINASES_2"/>
    <property type="match status" value="1"/>
</dbReference>
<evidence type="ECO:0000256" key="8">
    <source>
        <dbReference type="HAMAP-Rule" id="MF_00972"/>
    </source>
</evidence>
<keyword evidence="4 8" id="KW-0479">Metal-binding</keyword>
<dbReference type="Pfam" id="PF00383">
    <property type="entry name" value="dCMP_cyt_deam_1"/>
    <property type="match status" value="1"/>
</dbReference>
<feature type="binding site" evidence="8">
    <location>
        <position position="88"/>
    </location>
    <ligand>
        <name>Zn(2+)</name>
        <dbReference type="ChEBI" id="CHEBI:29105"/>
        <note>catalytic</note>
    </ligand>
</feature>
<reference evidence="10 11" key="1">
    <citation type="journal article" date="2014" name="Genome Announc.">
        <title>Genome Sequence and Methylome of Soil Bacterium Gemmatirosa kalamazoonensis KBS708T, a Member of the Rarely Cultivated Gemmatimonadetes Phylum.</title>
        <authorList>
            <person name="Debruyn J.M."/>
            <person name="Radosevich M."/>
            <person name="Wommack K.E."/>
            <person name="Polson S.W."/>
            <person name="Hauser L.J."/>
            <person name="Fawaz M.N."/>
            <person name="Korlach J."/>
            <person name="Tsai Y.C."/>
        </authorList>
    </citation>
    <scope>NUCLEOTIDE SEQUENCE [LARGE SCALE GENOMIC DNA]</scope>
    <source>
        <strain evidence="10 11">KBS708</strain>
    </source>
</reference>
<comment type="similarity">
    <text evidence="1">Belongs to the cytidine and deoxycytidylate deaminase family. ADAT2 subfamily.</text>
</comment>
<dbReference type="CDD" id="cd01285">
    <property type="entry name" value="nucleoside_deaminase"/>
    <property type="match status" value="1"/>
</dbReference>
<dbReference type="GO" id="GO:0002100">
    <property type="term" value="P:tRNA wobble adenosine to inosine editing"/>
    <property type="evidence" value="ECO:0007669"/>
    <property type="project" value="UniProtKB-UniRule"/>
</dbReference>
<comment type="cofactor">
    <cofactor evidence="8">
        <name>Zn(2+)</name>
        <dbReference type="ChEBI" id="CHEBI:29105"/>
    </cofactor>
    <text evidence="8">Binds 1 zinc ion per subunit.</text>
</comment>
<dbReference type="GO" id="GO:0008270">
    <property type="term" value="F:zinc ion binding"/>
    <property type="evidence" value="ECO:0007669"/>
    <property type="project" value="UniProtKB-UniRule"/>
</dbReference>
<dbReference type="InterPro" id="IPR016192">
    <property type="entry name" value="APOBEC/CMP_deaminase_Zn-bd"/>
</dbReference>
<feature type="active site" description="Proton donor" evidence="8">
    <location>
        <position position="57"/>
    </location>
</feature>
<dbReference type="AlphaFoldDB" id="W0RIS5"/>
<feature type="domain" description="CMP/dCMP-type deaminase" evidence="9">
    <location>
        <begin position="4"/>
        <end position="126"/>
    </location>
</feature>
<dbReference type="OrthoDB" id="9802676at2"/>
<evidence type="ECO:0000256" key="7">
    <source>
        <dbReference type="ARBA" id="ARBA00048045"/>
    </source>
</evidence>
<dbReference type="EMBL" id="CP007128">
    <property type="protein sequence ID" value="AHG90676.1"/>
    <property type="molecule type" value="Genomic_DNA"/>
</dbReference>
<comment type="subunit">
    <text evidence="2 8">Homodimer.</text>
</comment>
<protein>
    <recommendedName>
        <fullName evidence="8">tRNA-specific adenosine deaminase</fullName>
        <ecNumber evidence="8">3.5.4.33</ecNumber>
    </recommendedName>
</protein>
<dbReference type="STRING" id="861299.J421_3139"/>
<dbReference type="PANTHER" id="PTHR11079:SF202">
    <property type="entry name" value="TRNA-SPECIFIC ADENOSINE DEAMINASE"/>
    <property type="match status" value="1"/>
</dbReference>
<dbReference type="Gene3D" id="3.40.140.10">
    <property type="entry name" value="Cytidine Deaminase, domain 2"/>
    <property type="match status" value="1"/>
</dbReference>
<feature type="binding site" evidence="8">
    <location>
        <position position="55"/>
    </location>
    <ligand>
        <name>Zn(2+)</name>
        <dbReference type="ChEBI" id="CHEBI:29105"/>
        <note>catalytic</note>
    </ligand>
</feature>
<evidence type="ECO:0000313" key="10">
    <source>
        <dbReference type="EMBL" id="AHG90676.1"/>
    </source>
</evidence>
<evidence type="ECO:0000256" key="5">
    <source>
        <dbReference type="ARBA" id="ARBA00022801"/>
    </source>
</evidence>
<evidence type="ECO:0000256" key="6">
    <source>
        <dbReference type="ARBA" id="ARBA00022833"/>
    </source>
</evidence>
<sequence>MRDTDDEHWMREALARARDAARDAEVPVGAVIVRDGELLAAAANRTLRDQDPTAHAETLAIRAAAASLGRWRLDDCTLVVTLEPCAMCAGAIVLARLARVVFGAWDDKAGMAGSVGDLLRHPRLNHRPQVRGGVLQEECGAMLRDFFAARRGRIDAPLEGPFTDQSAR</sequence>
<evidence type="ECO:0000256" key="2">
    <source>
        <dbReference type="ARBA" id="ARBA00011738"/>
    </source>
</evidence>
<dbReference type="GO" id="GO:0052717">
    <property type="term" value="F:tRNA-specific adenosine-34 deaminase activity"/>
    <property type="evidence" value="ECO:0007669"/>
    <property type="project" value="UniProtKB-UniRule"/>
</dbReference>
<dbReference type="FunCoup" id="W0RIS5">
    <property type="interactions" value="338"/>
</dbReference>
<dbReference type="PROSITE" id="PS00903">
    <property type="entry name" value="CYT_DCMP_DEAMINASES_1"/>
    <property type="match status" value="1"/>
</dbReference>
<dbReference type="eggNOG" id="COG0590">
    <property type="taxonomic scope" value="Bacteria"/>
</dbReference>
<dbReference type="InterPro" id="IPR028883">
    <property type="entry name" value="tRNA_aden_deaminase"/>
</dbReference>
<accession>W0RIS5</accession>
<comment type="function">
    <text evidence="8">Catalyzes the deamination of adenosine to inosine at the wobble position 34 of tRNA(Arg2).</text>
</comment>
<gene>
    <name evidence="8" type="primary">tadA</name>
    <name evidence="10" type="ORF">J421_3139</name>
</gene>
<organism evidence="10 11">
    <name type="scientific">Gemmatirosa kalamazoonensis</name>
    <dbReference type="NCBI Taxonomy" id="861299"/>
    <lineage>
        <taxon>Bacteria</taxon>
        <taxon>Pseudomonadati</taxon>
        <taxon>Gemmatimonadota</taxon>
        <taxon>Gemmatimonadia</taxon>
        <taxon>Gemmatimonadales</taxon>
        <taxon>Gemmatimonadaceae</taxon>
        <taxon>Gemmatirosa</taxon>
    </lineage>
</organism>
<dbReference type="InParanoid" id="W0RIS5"/>
<evidence type="ECO:0000256" key="4">
    <source>
        <dbReference type="ARBA" id="ARBA00022723"/>
    </source>
</evidence>
<evidence type="ECO:0000256" key="1">
    <source>
        <dbReference type="ARBA" id="ARBA00010669"/>
    </source>
</evidence>
<name>W0RIS5_9BACT</name>
<feature type="binding site" evidence="8">
    <location>
        <position position="85"/>
    </location>
    <ligand>
        <name>Zn(2+)</name>
        <dbReference type="ChEBI" id="CHEBI:29105"/>
        <note>catalytic</note>
    </ligand>
</feature>
<evidence type="ECO:0000256" key="3">
    <source>
        <dbReference type="ARBA" id="ARBA00022694"/>
    </source>
</evidence>
<dbReference type="InterPro" id="IPR002125">
    <property type="entry name" value="CMP_dCMP_dom"/>
</dbReference>
<evidence type="ECO:0000313" key="11">
    <source>
        <dbReference type="Proteomes" id="UP000019151"/>
    </source>
</evidence>
<dbReference type="EC" id="3.5.4.33" evidence="8"/>
<keyword evidence="3 8" id="KW-0819">tRNA processing</keyword>
<dbReference type="FunFam" id="3.40.140.10:FF:000005">
    <property type="entry name" value="tRNA-specific adenosine deaminase"/>
    <property type="match status" value="1"/>
</dbReference>
<evidence type="ECO:0000259" key="9">
    <source>
        <dbReference type="PROSITE" id="PS51747"/>
    </source>
</evidence>
<dbReference type="HOGENOM" id="CLU_025810_3_2_0"/>
<dbReference type="PATRIC" id="fig|861299.3.peg.3190"/>
<dbReference type="RefSeq" id="WP_025412140.1">
    <property type="nucleotide sequence ID" value="NZ_CP007128.1"/>
</dbReference>
<dbReference type="KEGG" id="gba:J421_3139"/>
<dbReference type="PANTHER" id="PTHR11079">
    <property type="entry name" value="CYTOSINE DEAMINASE FAMILY MEMBER"/>
    <property type="match status" value="1"/>
</dbReference>
<dbReference type="HAMAP" id="MF_00972">
    <property type="entry name" value="tRNA_aden_deaminase"/>
    <property type="match status" value="1"/>
</dbReference>
<keyword evidence="5 8" id="KW-0378">Hydrolase</keyword>